<organism evidence="1 2">
    <name type="scientific">Bemisia tabaci</name>
    <name type="common">Sweetpotato whitefly</name>
    <name type="synonym">Aleurodes tabaci</name>
    <dbReference type="NCBI Taxonomy" id="7038"/>
    <lineage>
        <taxon>Eukaryota</taxon>
        <taxon>Metazoa</taxon>
        <taxon>Ecdysozoa</taxon>
        <taxon>Arthropoda</taxon>
        <taxon>Hexapoda</taxon>
        <taxon>Insecta</taxon>
        <taxon>Pterygota</taxon>
        <taxon>Neoptera</taxon>
        <taxon>Paraneoptera</taxon>
        <taxon>Hemiptera</taxon>
        <taxon>Sternorrhyncha</taxon>
        <taxon>Aleyrodoidea</taxon>
        <taxon>Aleyrodidae</taxon>
        <taxon>Aleyrodinae</taxon>
        <taxon>Bemisia</taxon>
    </lineage>
</organism>
<proteinExistence type="predicted"/>
<gene>
    <name evidence="1" type="ORF">BEMITA_LOCUS5810</name>
</gene>
<protein>
    <recommendedName>
        <fullName evidence="3">MADF domain-containing protein</fullName>
    </recommendedName>
</protein>
<evidence type="ECO:0000313" key="1">
    <source>
        <dbReference type="EMBL" id="CAH0386733.1"/>
    </source>
</evidence>
<name>A0A9P0A5A0_BEMTA</name>
<reference evidence="1" key="1">
    <citation type="submission" date="2021-12" db="EMBL/GenBank/DDBJ databases">
        <authorList>
            <person name="King R."/>
        </authorList>
    </citation>
    <scope>NUCLEOTIDE SEQUENCE</scope>
</reference>
<dbReference type="Proteomes" id="UP001152759">
    <property type="component" value="Chromosome 3"/>
</dbReference>
<keyword evidence="2" id="KW-1185">Reference proteome</keyword>
<evidence type="ECO:0008006" key="3">
    <source>
        <dbReference type="Google" id="ProtNLM"/>
    </source>
</evidence>
<sequence>MEDEVLIEKVRAFPHLYDPQDAAHLDQKKIKNSWEAIGKAPGASAIPNLLLTASVDIPESHKSTKVISYYKRFLGQR</sequence>
<dbReference type="EMBL" id="OU963864">
    <property type="protein sequence ID" value="CAH0386733.1"/>
    <property type="molecule type" value="Genomic_DNA"/>
</dbReference>
<accession>A0A9P0A5A0</accession>
<dbReference type="AlphaFoldDB" id="A0A9P0A5A0"/>
<evidence type="ECO:0000313" key="2">
    <source>
        <dbReference type="Proteomes" id="UP001152759"/>
    </source>
</evidence>